<dbReference type="InterPro" id="IPR000488">
    <property type="entry name" value="Death_dom"/>
</dbReference>
<dbReference type="GO" id="GO:0007165">
    <property type="term" value="P:signal transduction"/>
    <property type="evidence" value="ECO:0007669"/>
    <property type="project" value="InterPro"/>
</dbReference>
<dbReference type="EMBL" id="UYJE01010041">
    <property type="protein sequence ID" value="VDI79197.1"/>
    <property type="molecule type" value="Genomic_DNA"/>
</dbReference>
<evidence type="ECO:0000256" key="1">
    <source>
        <dbReference type="SAM" id="Phobius"/>
    </source>
</evidence>
<feature type="domain" description="Death" evidence="2">
    <location>
        <begin position="163"/>
        <end position="228"/>
    </location>
</feature>
<dbReference type="Gene3D" id="1.10.533.10">
    <property type="entry name" value="Death Domain, Fas"/>
    <property type="match status" value="1"/>
</dbReference>
<dbReference type="Proteomes" id="UP000596742">
    <property type="component" value="Unassembled WGS sequence"/>
</dbReference>
<feature type="transmembrane region" description="Helical" evidence="1">
    <location>
        <begin position="49"/>
        <end position="70"/>
    </location>
</feature>
<keyword evidence="1" id="KW-0812">Transmembrane</keyword>
<reference evidence="3" key="1">
    <citation type="submission" date="2018-11" db="EMBL/GenBank/DDBJ databases">
        <authorList>
            <person name="Alioto T."/>
            <person name="Alioto T."/>
        </authorList>
    </citation>
    <scope>NUCLEOTIDE SEQUENCE</scope>
</reference>
<evidence type="ECO:0000313" key="3">
    <source>
        <dbReference type="EMBL" id="VDI79197.1"/>
    </source>
</evidence>
<organism evidence="3 4">
    <name type="scientific">Mytilus galloprovincialis</name>
    <name type="common">Mediterranean mussel</name>
    <dbReference type="NCBI Taxonomy" id="29158"/>
    <lineage>
        <taxon>Eukaryota</taxon>
        <taxon>Metazoa</taxon>
        <taxon>Spiralia</taxon>
        <taxon>Lophotrochozoa</taxon>
        <taxon>Mollusca</taxon>
        <taxon>Bivalvia</taxon>
        <taxon>Autobranchia</taxon>
        <taxon>Pteriomorphia</taxon>
        <taxon>Mytilida</taxon>
        <taxon>Mytiloidea</taxon>
        <taxon>Mytilidae</taxon>
        <taxon>Mytilinae</taxon>
        <taxon>Mytilus</taxon>
    </lineage>
</organism>
<evidence type="ECO:0000313" key="4">
    <source>
        <dbReference type="Proteomes" id="UP000596742"/>
    </source>
</evidence>
<proteinExistence type="predicted"/>
<accession>A0A8B6HGU2</accession>
<dbReference type="InterPro" id="IPR011029">
    <property type="entry name" value="DEATH-like_dom_sf"/>
</dbReference>
<dbReference type="PROSITE" id="PS50017">
    <property type="entry name" value="DEATH_DOMAIN"/>
    <property type="match status" value="1"/>
</dbReference>
<comment type="caution">
    <text evidence="3">The sequence shown here is derived from an EMBL/GenBank/DDBJ whole genome shotgun (WGS) entry which is preliminary data.</text>
</comment>
<evidence type="ECO:0000259" key="2">
    <source>
        <dbReference type="PROSITE" id="PS50017"/>
    </source>
</evidence>
<dbReference type="AlphaFoldDB" id="A0A8B6HGU2"/>
<protein>
    <recommendedName>
        <fullName evidence="2">Death domain-containing protein</fullName>
    </recommendedName>
</protein>
<keyword evidence="1" id="KW-1133">Transmembrane helix</keyword>
<dbReference type="SUPFAM" id="SSF47986">
    <property type="entry name" value="DEATH domain"/>
    <property type="match status" value="1"/>
</dbReference>
<keyword evidence="1" id="KW-0472">Membrane</keyword>
<gene>
    <name evidence="3" type="ORF">MGAL_10B043554</name>
</gene>
<sequence>MTEHKCHNGKWIREIYGNFSIREKRQAMDMMNKGTELGAEIGMLVDGPLGAAVGGAVGFVVSGILCIFICKNEGPPPNKPPSIDCSKFKIDTNITASPGKTTKRITFGQFYGNDAEDGKTKQVHREDQTLAKIANISLQDVPSDDVISSLTEKKLIGDCIVHFGVELGLGINSIKETIVNNPRNLYGQIHNLLIKWKSGKVKSTIYRLMIALKNVKASEGLAFVMKTYGVEPNYEENLSSGNVSRSIPPPECCSRFHPTGTSTEPDMEESIIIIKEFDRALKCVTFTINRDKDVGLTNPDSRPSP</sequence>
<keyword evidence="4" id="KW-1185">Reference proteome</keyword>
<name>A0A8B6HGU2_MYTGA</name>